<dbReference type="RefSeq" id="WP_254016234.1">
    <property type="nucleotide sequence ID" value="NZ_CAKXZT010000001.1"/>
</dbReference>
<feature type="signal peptide" evidence="1">
    <location>
        <begin position="1"/>
        <end position="40"/>
    </location>
</feature>
<evidence type="ECO:0000313" key="3">
    <source>
        <dbReference type="Proteomes" id="UP001153050"/>
    </source>
</evidence>
<dbReference type="EMBL" id="CAKXZT010000001">
    <property type="protein sequence ID" value="CAH2394830.1"/>
    <property type="molecule type" value="Genomic_DNA"/>
</dbReference>
<dbReference type="InterPro" id="IPR006311">
    <property type="entry name" value="TAT_signal"/>
</dbReference>
<keyword evidence="1" id="KW-0732">Signal</keyword>
<dbReference type="Proteomes" id="UP001153050">
    <property type="component" value="Unassembled WGS sequence"/>
</dbReference>
<comment type="caution">
    <text evidence="2">The sequence shown here is derived from an EMBL/GenBank/DDBJ whole genome shotgun (WGS) entry which is preliminary data.</text>
</comment>
<feature type="chain" id="PRO_5045273081" description="Tat pathway signal protein" evidence="1">
    <location>
        <begin position="41"/>
        <end position="254"/>
    </location>
</feature>
<organism evidence="2 3">
    <name type="scientific">Mesorhizobium escarrei</name>
    <dbReference type="NCBI Taxonomy" id="666018"/>
    <lineage>
        <taxon>Bacteria</taxon>
        <taxon>Pseudomonadati</taxon>
        <taxon>Pseudomonadota</taxon>
        <taxon>Alphaproteobacteria</taxon>
        <taxon>Hyphomicrobiales</taxon>
        <taxon>Phyllobacteriaceae</taxon>
        <taxon>Mesorhizobium</taxon>
    </lineage>
</organism>
<name>A0ABM9DF66_9HYPH</name>
<sequence length="254" mass="27535">MPNTTVRAAAEGLPAINRRRMLFGLAAASTAAAAITAASAAGCAPVENPELVRLGNQLPEAAAEYRAALEEIEWIAAEWKHRWPLAPDEITMPRGNYIDGERDIAGRLLKRPGEEHVRCIRDVRNLAAIVATDRPPRHNASDATRARHANWLARAKRELKIGKLYKVQTTRLRKVSGMDLAKARVAAAKKSLSDLVTAIMEQPGTTMEGMLIKAQAVTTFNKAMARKYPLDGELWAAQLAASVLQLASEGDASA</sequence>
<evidence type="ECO:0000256" key="1">
    <source>
        <dbReference type="SAM" id="SignalP"/>
    </source>
</evidence>
<evidence type="ECO:0008006" key="4">
    <source>
        <dbReference type="Google" id="ProtNLM"/>
    </source>
</evidence>
<reference evidence="2 3" key="1">
    <citation type="submission" date="2022-03" db="EMBL/GenBank/DDBJ databases">
        <authorList>
            <person name="Brunel B."/>
        </authorList>
    </citation>
    <scope>NUCLEOTIDE SEQUENCE [LARGE SCALE GENOMIC DNA]</scope>
    <source>
        <strain evidence="2">STM5069sample</strain>
    </source>
</reference>
<keyword evidence="3" id="KW-1185">Reference proteome</keyword>
<proteinExistence type="predicted"/>
<gene>
    <name evidence="2" type="ORF">MES5069_10009</name>
</gene>
<dbReference type="PROSITE" id="PS51318">
    <property type="entry name" value="TAT"/>
    <property type="match status" value="1"/>
</dbReference>
<protein>
    <recommendedName>
        <fullName evidence="4">Tat pathway signal protein</fullName>
    </recommendedName>
</protein>
<accession>A0ABM9DF66</accession>
<evidence type="ECO:0000313" key="2">
    <source>
        <dbReference type="EMBL" id="CAH2394830.1"/>
    </source>
</evidence>